<evidence type="ECO:0000256" key="1">
    <source>
        <dbReference type="SAM" id="MobiDB-lite"/>
    </source>
</evidence>
<gene>
    <name evidence="3" type="ORF">AYP45_17780</name>
</gene>
<evidence type="ECO:0000256" key="2">
    <source>
        <dbReference type="SAM" id="Phobius"/>
    </source>
</evidence>
<evidence type="ECO:0000313" key="3">
    <source>
        <dbReference type="EMBL" id="OOP54911.1"/>
    </source>
</evidence>
<comment type="caution">
    <text evidence="3">The sequence shown here is derived from an EMBL/GenBank/DDBJ whole genome shotgun (WGS) entry which is preliminary data.</text>
</comment>
<feature type="transmembrane region" description="Helical" evidence="2">
    <location>
        <begin position="672"/>
        <end position="690"/>
    </location>
</feature>
<feature type="transmembrane region" description="Helical" evidence="2">
    <location>
        <begin position="632"/>
        <end position="652"/>
    </location>
</feature>
<dbReference type="EMBL" id="AYTS01000201">
    <property type="protein sequence ID" value="OOP54911.1"/>
    <property type="molecule type" value="Genomic_DNA"/>
</dbReference>
<keyword evidence="2" id="KW-0812">Transmembrane</keyword>
<feature type="transmembrane region" description="Helical" evidence="2">
    <location>
        <begin position="590"/>
        <end position="611"/>
    </location>
</feature>
<evidence type="ECO:0000313" key="4">
    <source>
        <dbReference type="Proteomes" id="UP000189681"/>
    </source>
</evidence>
<keyword evidence="2" id="KW-1133">Transmembrane helix</keyword>
<proteinExistence type="predicted"/>
<organism evidence="3 4">
    <name type="scientific">Candidatus Brocadia carolinensis</name>
    <dbReference type="NCBI Taxonomy" id="1004156"/>
    <lineage>
        <taxon>Bacteria</taxon>
        <taxon>Pseudomonadati</taxon>
        <taxon>Planctomycetota</taxon>
        <taxon>Candidatus Brocadiia</taxon>
        <taxon>Candidatus Brocadiales</taxon>
        <taxon>Candidatus Brocadiaceae</taxon>
        <taxon>Candidatus Brocadia</taxon>
    </lineage>
</organism>
<keyword evidence="2" id="KW-0472">Membrane</keyword>
<dbReference type="Proteomes" id="UP000189681">
    <property type="component" value="Unassembled WGS sequence"/>
</dbReference>
<reference evidence="3 4" key="1">
    <citation type="journal article" date="2017" name="Water Res.">
        <title>Discovery and metagenomic analysis of an anammox bacterial enrichment related to Candidatus "Brocadia caroliniensis" in a full-scale glycerol-fed nitritation-denitritation separate centrate treatment process.</title>
        <authorList>
            <person name="Park H."/>
            <person name="Brotto A.C."/>
            <person name="van Loosdrecht M.C."/>
            <person name="Chandran K."/>
        </authorList>
    </citation>
    <scope>NUCLEOTIDE SEQUENCE [LARGE SCALE GENOMIC DNA]</scope>
    <source>
        <strain evidence="3">26THWARD</strain>
    </source>
</reference>
<name>A0A1V4AP85_9BACT</name>
<dbReference type="AlphaFoldDB" id="A0A1V4AP85"/>
<accession>A0A1V4AP85</accession>
<feature type="region of interest" description="Disordered" evidence="1">
    <location>
        <begin position="380"/>
        <end position="402"/>
    </location>
</feature>
<sequence>MWQDPFQAIENHIRHTQTKREDVDAFKDTKIPKDFRPVIGSEIKDILILPVMITAGRYAENVEDRLRSRYAVLSALHVAGYVPKDAEHIGHFERAIHGQTRTIPYEWFQLDPFPSQEMKINYGAILVLWLGEEYFSGKRLEGLRDLFNYLQERIKNESPLTVLTVKVFGPTNSTTLEEIISEAILNKNSLYEYLKKMHKYLEAEKGLGSIKGDTFKEEQIALAKKEFEMYSPWVTVDPRLMMAKKSITMPMFVNKYKEVQSKDIKEDAIFKLILRQSGVDLQRSIHTDHQLANELVHELRRRGINIRSKNSGDIILISDWDTFYGRALPLSFIRSLLEDPEGNEKNKQIFNLDDTISSLAKKAKKIHTFSYMRGIDGMTSNADDSAHSPTKKSTGTAQKNKNDAGTGYFTSSFEQPAGQDQFDYIRRLTERIKQEYSKDKVCAIGVLGNDIYDKLLILRALRDQFPSAIFFTTDLDARLFHHTELPWTRNLIVASSYGLQLHPDYQRAIPPFRSTYQTSLFTATLQALEIIPKEEIDFDNHVNTPRIFEIGHRGAYDLTPVSAGKSDSSGAKSLHPVRYDCWKSIPTKDFWFYLVFMFFLPISVFGGLFYYNRQETNKAEIYHTWKKYWVGFFIACILSFGGLTFCLFRSSWNGTGEPITFFDGISIWPTELLRLFSGLLALYFLLFFCSEHRAYR</sequence>
<feature type="compositionally biased region" description="Polar residues" evidence="1">
    <location>
        <begin position="380"/>
        <end position="399"/>
    </location>
</feature>
<dbReference type="STRING" id="1004156.AYP45_17780"/>
<protein>
    <submittedName>
        <fullName evidence="3">Uncharacterized protein</fullName>
    </submittedName>
</protein>